<reference evidence="2 3" key="1">
    <citation type="journal article" date="2019" name="Int. J. Syst. Evol. Microbiol.">
        <title>The Global Catalogue of Microorganisms (GCM) 10K type strain sequencing project: providing services to taxonomists for standard genome sequencing and annotation.</title>
        <authorList>
            <consortium name="The Broad Institute Genomics Platform"/>
            <consortium name="The Broad Institute Genome Sequencing Center for Infectious Disease"/>
            <person name="Wu L."/>
            <person name="Ma J."/>
        </authorList>
    </citation>
    <scope>NUCLEOTIDE SEQUENCE [LARGE SCALE GENOMIC DNA]</scope>
    <source>
        <strain evidence="2 3">JCM 16114</strain>
    </source>
</reference>
<gene>
    <name evidence="2" type="ORF">GCM10009850_096010</name>
</gene>
<organism evidence="2 3">
    <name type="scientific">Nonomuraea monospora</name>
    <dbReference type="NCBI Taxonomy" id="568818"/>
    <lineage>
        <taxon>Bacteria</taxon>
        <taxon>Bacillati</taxon>
        <taxon>Actinomycetota</taxon>
        <taxon>Actinomycetes</taxon>
        <taxon>Streptosporangiales</taxon>
        <taxon>Streptosporangiaceae</taxon>
        <taxon>Nonomuraea</taxon>
    </lineage>
</organism>
<sequence length="65" mass="6802">MATLQRNHIPARTISRAVPAITARMTAVTQLNGKPGTTGSPLVELPTGHTVHEADPAGFSTAVRK</sequence>
<dbReference type="Proteomes" id="UP001499843">
    <property type="component" value="Unassembled WGS sequence"/>
</dbReference>
<feature type="region of interest" description="Disordered" evidence="1">
    <location>
        <begin position="46"/>
        <end position="65"/>
    </location>
</feature>
<keyword evidence="3" id="KW-1185">Reference proteome</keyword>
<proteinExistence type="predicted"/>
<accession>A0ABN3CXB9</accession>
<dbReference type="EMBL" id="BAAAQX010000038">
    <property type="protein sequence ID" value="GAA2214137.1"/>
    <property type="molecule type" value="Genomic_DNA"/>
</dbReference>
<comment type="caution">
    <text evidence="2">The sequence shown here is derived from an EMBL/GenBank/DDBJ whole genome shotgun (WGS) entry which is preliminary data.</text>
</comment>
<protein>
    <submittedName>
        <fullName evidence="2">Uncharacterized protein</fullName>
    </submittedName>
</protein>
<evidence type="ECO:0000313" key="2">
    <source>
        <dbReference type="EMBL" id="GAA2214137.1"/>
    </source>
</evidence>
<name>A0ABN3CXB9_9ACTN</name>
<evidence type="ECO:0000313" key="3">
    <source>
        <dbReference type="Proteomes" id="UP001499843"/>
    </source>
</evidence>
<evidence type="ECO:0000256" key="1">
    <source>
        <dbReference type="SAM" id="MobiDB-lite"/>
    </source>
</evidence>